<feature type="domain" description="VOC" evidence="1">
    <location>
        <begin position="2"/>
        <end position="128"/>
    </location>
</feature>
<proteinExistence type="predicted"/>
<dbReference type="Pfam" id="PF00903">
    <property type="entry name" value="Glyoxalase"/>
    <property type="match status" value="1"/>
</dbReference>
<sequence length="134" mass="15332">MKLDTFGFFVKDLASMVAFYRDMLGFTTDWDGNPEHADLFDSETDFRLMLSNQRFVEELVGEKATETRLNLRMEQAFAVASHAEVDEKFVQFSTAGVTIISDPVTYPWGQRAFYFADPEGNLSEIFAYPEDEKA</sequence>
<evidence type="ECO:0000313" key="2">
    <source>
        <dbReference type="EMBL" id="MFC4651476.1"/>
    </source>
</evidence>
<dbReference type="EMBL" id="JBHSGD010000001">
    <property type="protein sequence ID" value="MFC4651476.1"/>
    <property type="molecule type" value="Genomic_DNA"/>
</dbReference>
<organism evidence="2 3">
    <name type="scientific">Lactococcus nasutitermitis</name>
    <dbReference type="NCBI Taxonomy" id="1652957"/>
    <lineage>
        <taxon>Bacteria</taxon>
        <taxon>Bacillati</taxon>
        <taxon>Bacillota</taxon>
        <taxon>Bacilli</taxon>
        <taxon>Lactobacillales</taxon>
        <taxon>Streptococcaceae</taxon>
        <taxon>Lactococcus</taxon>
    </lineage>
</organism>
<dbReference type="PROSITE" id="PS51819">
    <property type="entry name" value="VOC"/>
    <property type="match status" value="1"/>
</dbReference>
<evidence type="ECO:0000259" key="1">
    <source>
        <dbReference type="PROSITE" id="PS51819"/>
    </source>
</evidence>
<protein>
    <submittedName>
        <fullName evidence="2">VOC family protein</fullName>
    </submittedName>
</protein>
<dbReference type="SUPFAM" id="SSF54593">
    <property type="entry name" value="Glyoxalase/Bleomycin resistance protein/Dihydroxybiphenyl dioxygenase"/>
    <property type="match status" value="1"/>
</dbReference>
<gene>
    <name evidence="2" type="ORF">ACFO26_00950</name>
</gene>
<dbReference type="Gene3D" id="3.10.180.10">
    <property type="entry name" value="2,3-Dihydroxybiphenyl 1,2-Dioxygenase, domain 1"/>
    <property type="match status" value="1"/>
</dbReference>
<dbReference type="InterPro" id="IPR029068">
    <property type="entry name" value="Glyas_Bleomycin-R_OHBP_Dase"/>
</dbReference>
<dbReference type="RefSeq" id="WP_280520330.1">
    <property type="nucleotide sequence ID" value="NZ_BOVQ01000003.1"/>
</dbReference>
<dbReference type="PANTHER" id="PTHR36503:SF3">
    <property type="entry name" value="BLR0126 PROTEIN"/>
    <property type="match status" value="1"/>
</dbReference>
<comment type="caution">
    <text evidence="2">The sequence shown here is derived from an EMBL/GenBank/DDBJ whole genome shotgun (WGS) entry which is preliminary data.</text>
</comment>
<dbReference type="InterPro" id="IPR037523">
    <property type="entry name" value="VOC_core"/>
</dbReference>
<dbReference type="PANTHER" id="PTHR36503">
    <property type="entry name" value="BLR2520 PROTEIN"/>
    <property type="match status" value="1"/>
</dbReference>
<name>A0ABV9JAN6_9LACT</name>
<keyword evidence="3" id="KW-1185">Reference proteome</keyword>
<reference evidence="3" key="1">
    <citation type="journal article" date="2019" name="Int. J. Syst. Evol. Microbiol.">
        <title>The Global Catalogue of Microorganisms (GCM) 10K type strain sequencing project: providing services to taxonomists for standard genome sequencing and annotation.</title>
        <authorList>
            <consortium name="The Broad Institute Genomics Platform"/>
            <consortium name="The Broad Institute Genome Sequencing Center for Infectious Disease"/>
            <person name="Wu L."/>
            <person name="Ma J."/>
        </authorList>
    </citation>
    <scope>NUCLEOTIDE SEQUENCE [LARGE SCALE GENOMIC DNA]</scope>
    <source>
        <strain evidence="3">CCUG 63287</strain>
    </source>
</reference>
<accession>A0ABV9JAN6</accession>
<dbReference type="InterPro" id="IPR004360">
    <property type="entry name" value="Glyas_Fos-R_dOase_dom"/>
</dbReference>
<dbReference type="Proteomes" id="UP001595987">
    <property type="component" value="Unassembled WGS sequence"/>
</dbReference>
<evidence type="ECO:0000313" key="3">
    <source>
        <dbReference type="Proteomes" id="UP001595987"/>
    </source>
</evidence>